<dbReference type="InterPro" id="IPR050190">
    <property type="entry name" value="UPF0213_domain"/>
</dbReference>
<name>A0ABT0PBE6_9GAMM</name>
<dbReference type="CDD" id="cd10456">
    <property type="entry name" value="GIY-YIG_UPF0213"/>
    <property type="match status" value="1"/>
</dbReference>
<dbReference type="PROSITE" id="PS50164">
    <property type="entry name" value="GIY_YIG"/>
    <property type="match status" value="1"/>
</dbReference>
<dbReference type="PANTHER" id="PTHR34477">
    <property type="entry name" value="UPF0213 PROTEIN YHBQ"/>
    <property type="match status" value="1"/>
</dbReference>
<gene>
    <name evidence="3" type="ORF">M3P05_01900</name>
</gene>
<comment type="caution">
    <text evidence="3">The sequence shown here is derived from an EMBL/GenBank/DDBJ whole genome shotgun (WGS) entry which is preliminary data.</text>
</comment>
<protein>
    <submittedName>
        <fullName evidence="3">GIY-YIG nuclease family protein</fullName>
    </submittedName>
</protein>
<dbReference type="Pfam" id="PF01541">
    <property type="entry name" value="GIY-YIG"/>
    <property type="match status" value="1"/>
</dbReference>
<dbReference type="RefSeq" id="WP_249697543.1">
    <property type="nucleotide sequence ID" value="NZ_JAMFLX010000002.1"/>
</dbReference>
<proteinExistence type="inferred from homology"/>
<dbReference type="EMBL" id="JAMFLX010000002">
    <property type="protein sequence ID" value="MCL6268707.1"/>
    <property type="molecule type" value="Genomic_DNA"/>
</dbReference>
<evidence type="ECO:0000313" key="3">
    <source>
        <dbReference type="EMBL" id="MCL6268707.1"/>
    </source>
</evidence>
<dbReference type="Gene3D" id="3.40.1440.10">
    <property type="entry name" value="GIY-YIG endonuclease"/>
    <property type="match status" value="1"/>
</dbReference>
<reference evidence="3 4" key="1">
    <citation type="submission" date="2022-05" db="EMBL/GenBank/DDBJ databases">
        <authorList>
            <person name="Park J.-S."/>
        </authorList>
    </citation>
    <scope>NUCLEOTIDE SEQUENCE [LARGE SCALE GENOMIC DNA]</scope>
    <source>
        <strain evidence="3 4">2012CJ34-2</strain>
    </source>
</reference>
<dbReference type="PANTHER" id="PTHR34477:SF1">
    <property type="entry name" value="UPF0213 PROTEIN YHBQ"/>
    <property type="match status" value="1"/>
</dbReference>
<feature type="domain" description="GIY-YIG" evidence="2">
    <location>
        <begin position="6"/>
        <end position="83"/>
    </location>
</feature>
<accession>A0ABT0PBE6</accession>
<evidence type="ECO:0000259" key="2">
    <source>
        <dbReference type="PROSITE" id="PS50164"/>
    </source>
</evidence>
<organism evidence="3 4">
    <name type="scientific">Parendozoicomonas callyspongiae</name>
    <dbReference type="NCBI Taxonomy" id="2942213"/>
    <lineage>
        <taxon>Bacteria</taxon>
        <taxon>Pseudomonadati</taxon>
        <taxon>Pseudomonadota</taxon>
        <taxon>Gammaproteobacteria</taxon>
        <taxon>Oceanospirillales</taxon>
        <taxon>Endozoicomonadaceae</taxon>
        <taxon>Parendozoicomonas</taxon>
    </lineage>
</organism>
<keyword evidence="4" id="KW-1185">Reference proteome</keyword>
<evidence type="ECO:0000313" key="4">
    <source>
        <dbReference type="Proteomes" id="UP001203338"/>
    </source>
</evidence>
<evidence type="ECO:0000256" key="1">
    <source>
        <dbReference type="ARBA" id="ARBA00007435"/>
    </source>
</evidence>
<dbReference type="InterPro" id="IPR000305">
    <property type="entry name" value="GIY-YIG_endonuc"/>
</dbReference>
<comment type="similarity">
    <text evidence="1">Belongs to the UPF0213 family.</text>
</comment>
<dbReference type="SUPFAM" id="SSF82771">
    <property type="entry name" value="GIY-YIG endonuclease"/>
    <property type="match status" value="1"/>
</dbReference>
<sequence length="98" mass="11335">MPANQQKWMLYLIRCNDKTLYCGVTTDVRRRFKEHQSGGIKAARYLRGRSPLTLAFHTAAGNRSQALKLEYRVKKLTRARKEKLISGKLQLQSLLNDD</sequence>
<dbReference type="Proteomes" id="UP001203338">
    <property type="component" value="Unassembled WGS sequence"/>
</dbReference>
<dbReference type="InterPro" id="IPR035901">
    <property type="entry name" value="GIY-YIG_endonuc_sf"/>
</dbReference>